<evidence type="ECO:0000256" key="5">
    <source>
        <dbReference type="RuleBase" id="RU004404"/>
    </source>
</evidence>
<dbReference type="Proteomes" id="UP001595907">
    <property type="component" value="Unassembled WGS sequence"/>
</dbReference>
<dbReference type="Pfam" id="PF22694">
    <property type="entry name" value="CtpB_N-like"/>
    <property type="match status" value="1"/>
</dbReference>
<keyword evidence="10" id="KW-1185">Reference proteome</keyword>
<evidence type="ECO:0000313" key="10">
    <source>
        <dbReference type="Proteomes" id="UP001595907"/>
    </source>
</evidence>
<evidence type="ECO:0000256" key="4">
    <source>
        <dbReference type="ARBA" id="ARBA00022825"/>
    </source>
</evidence>
<proteinExistence type="inferred from homology"/>
<dbReference type="Pfam" id="PF03572">
    <property type="entry name" value="Peptidase_S41"/>
    <property type="match status" value="1"/>
</dbReference>
<sequence length="529" mass="58888">MSNKKFQIWLPLLLSVVMIVGMFMGYKMRDAMPGKSFFYNAKPNTIQEVVDLINSRYVDAIDNKTITDTAIQAILSKLDPHSVYIPAADVAQTNEEIKGSFYGVGIEYSFLNDTLNVTNVLKDGPSAKAGILIGDKIIKAGDSTVSGKKVKQENVRSIFRGAKDTDIKVAILRNGSLQNITITRGLVPIYSLDVAYMLDSTTGFIRLNKFSTQTYREFMTSILSLKQKGMKSLVLDLRGNGGGVLEEATEIADEFIEGDKLITYTEGLHAPKKEFRCRRQGQFEQGKLIVLADEGTASASEVLLGALQDWDRATIVGRRTFGKGLVQEQFNLNNNAALRLTIARYYTPIGRSIQRPYNNGSKQYYAAITNRMNDGEMVSADSVKNDTTKVYKSKAGKKLYGNGGITPDYFVAADTSKISATFASLYQKGTLSNFGYAYYQQQKANLAQYKTANDFVSRFNVNENAWQYFETLAKTDSIAISSISTTEKVFLEKSLKAAIARQLFRLDGYFQVQNKDDQFIIKALQIAHQ</sequence>
<dbReference type="PANTHER" id="PTHR32060:SF30">
    <property type="entry name" value="CARBOXY-TERMINAL PROCESSING PROTEASE CTPA"/>
    <property type="match status" value="1"/>
</dbReference>
<name>A0ABV8QMR7_9BACT</name>
<dbReference type="SMART" id="SM00228">
    <property type="entry name" value="PDZ"/>
    <property type="match status" value="1"/>
</dbReference>
<dbReference type="SUPFAM" id="SSF52096">
    <property type="entry name" value="ClpP/crotonase"/>
    <property type="match status" value="1"/>
</dbReference>
<dbReference type="Gene3D" id="2.30.42.10">
    <property type="match status" value="1"/>
</dbReference>
<keyword evidence="6" id="KW-0472">Membrane</keyword>
<evidence type="ECO:0000256" key="6">
    <source>
        <dbReference type="SAM" id="Phobius"/>
    </source>
</evidence>
<dbReference type="CDD" id="cd07560">
    <property type="entry name" value="Peptidase_S41_CPP"/>
    <property type="match status" value="1"/>
</dbReference>
<dbReference type="InterPro" id="IPR004447">
    <property type="entry name" value="Peptidase_S41A"/>
</dbReference>
<dbReference type="InterPro" id="IPR005151">
    <property type="entry name" value="Tail-specific_protease"/>
</dbReference>
<keyword evidence="6" id="KW-1133">Transmembrane helix</keyword>
<evidence type="ECO:0000256" key="2">
    <source>
        <dbReference type="ARBA" id="ARBA00022670"/>
    </source>
</evidence>
<dbReference type="SMART" id="SM00245">
    <property type="entry name" value="TSPc"/>
    <property type="match status" value="1"/>
</dbReference>
<protein>
    <submittedName>
        <fullName evidence="9">S41 family peptidase</fullName>
    </submittedName>
</protein>
<dbReference type="InterPro" id="IPR029045">
    <property type="entry name" value="ClpP/crotonase-like_dom_sf"/>
</dbReference>
<feature type="transmembrane region" description="Helical" evidence="6">
    <location>
        <begin position="6"/>
        <end position="26"/>
    </location>
</feature>
<dbReference type="Pfam" id="PF13180">
    <property type="entry name" value="PDZ_2"/>
    <property type="match status" value="1"/>
</dbReference>
<evidence type="ECO:0000259" key="7">
    <source>
        <dbReference type="SMART" id="SM00228"/>
    </source>
</evidence>
<keyword evidence="6" id="KW-0812">Transmembrane</keyword>
<dbReference type="PANTHER" id="PTHR32060">
    <property type="entry name" value="TAIL-SPECIFIC PROTEASE"/>
    <property type="match status" value="1"/>
</dbReference>
<keyword evidence="3 5" id="KW-0378">Hydrolase</keyword>
<evidence type="ECO:0000256" key="1">
    <source>
        <dbReference type="ARBA" id="ARBA00009179"/>
    </source>
</evidence>
<dbReference type="SUPFAM" id="SSF50156">
    <property type="entry name" value="PDZ domain-like"/>
    <property type="match status" value="1"/>
</dbReference>
<gene>
    <name evidence="9" type="ORF">ACFOWM_00865</name>
</gene>
<comment type="caution">
    <text evidence="9">The sequence shown here is derived from an EMBL/GenBank/DDBJ whole genome shotgun (WGS) entry which is preliminary data.</text>
</comment>
<dbReference type="InterPro" id="IPR055210">
    <property type="entry name" value="CtpA/B_N"/>
</dbReference>
<keyword evidence="2 5" id="KW-0645">Protease</keyword>
<dbReference type="RefSeq" id="WP_379705713.1">
    <property type="nucleotide sequence ID" value="NZ_JBHSCZ010000001.1"/>
</dbReference>
<feature type="domain" description="Tail specific protease" evidence="8">
    <location>
        <begin position="175"/>
        <end position="356"/>
    </location>
</feature>
<evidence type="ECO:0000259" key="8">
    <source>
        <dbReference type="SMART" id="SM00245"/>
    </source>
</evidence>
<dbReference type="NCBIfam" id="TIGR00225">
    <property type="entry name" value="prc"/>
    <property type="match status" value="1"/>
</dbReference>
<dbReference type="Gene3D" id="3.30.750.44">
    <property type="match status" value="1"/>
</dbReference>
<evidence type="ECO:0000313" key="9">
    <source>
        <dbReference type="EMBL" id="MFC4261414.1"/>
    </source>
</evidence>
<keyword evidence="4 5" id="KW-0720">Serine protease</keyword>
<accession>A0ABV8QMR7</accession>
<reference evidence="10" key="1">
    <citation type="journal article" date="2019" name="Int. J. Syst. Evol. Microbiol.">
        <title>The Global Catalogue of Microorganisms (GCM) 10K type strain sequencing project: providing services to taxonomists for standard genome sequencing and annotation.</title>
        <authorList>
            <consortium name="The Broad Institute Genomics Platform"/>
            <consortium name="The Broad Institute Genome Sequencing Center for Infectious Disease"/>
            <person name="Wu L."/>
            <person name="Ma J."/>
        </authorList>
    </citation>
    <scope>NUCLEOTIDE SEQUENCE [LARGE SCALE GENOMIC DNA]</scope>
    <source>
        <strain evidence="10">CECT 8289</strain>
    </source>
</reference>
<organism evidence="9 10">
    <name type="scientific">Ferruginibacter yonginensis</name>
    <dbReference type="NCBI Taxonomy" id="1310416"/>
    <lineage>
        <taxon>Bacteria</taxon>
        <taxon>Pseudomonadati</taxon>
        <taxon>Bacteroidota</taxon>
        <taxon>Chitinophagia</taxon>
        <taxon>Chitinophagales</taxon>
        <taxon>Chitinophagaceae</taxon>
        <taxon>Ferruginibacter</taxon>
    </lineage>
</organism>
<dbReference type="EMBL" id="JBHSCZ010000001">
    <property type="protein sequence ID" value="MFC4261414.1"/>
    <property type="molecule type" value="Genomic_DNA"/>
</dbReference>
<feature type="domain" description="PDZ" evidence="7">
    <location>
        <begin position="100"/>
        <end position="175"/>
    </location>
</feature>
<comment type="similarity">
    <text evidence="1 5">Belongs to the peptidase S41A family.</text>
</comment>
<dbReference type="InterPro" id="IPR036034">
    <property type="entry name" value="PDZ_sf"/>
</dbReference>
<evidence type="ECO:0000256" key="3">
    <source>
        <dbReference type="ARBA" id="ARBA00022801"/>
    </source>
</evidence>
<dbReference type="Gene3D" id="3.90.226.10">
    <property type="entry name" value="2-enoyl-CoA Hydratase, Chain A, domain 1"/>
    <property type="match status" value="1"/>
</dbReference>
<dbReference type="InterPro" id="IPR001478">
    <property type="entry name" value="PDZ"/>
</dbReference>